<sequence length="75" mass="8145">MNVDRAQPHEKLIAALDEYGADLTLFEVADVDTLWRGGYRSVRGLQTATRQGLTAAGLPPGIVDHILALQAVQLF</sequence>
<name>A0A150FTG4_GONPE</name>
<evidence type="ECO:0000313" key="1">
    <source>
        <dbReference type="EMBL" id="KXZ40876.1"/>
    </source>
</evidence>
<dbReference type="Proteomes" id="UP000075714">
    <property type="component" value="Unassembled WGS sequence"/>
</dbReference>
<accession>A0A150FTG4</accession>
<comment type="caution">
    <text evidence="1">The sequence shown here is derived from an EMBL/GenBank/DDBJ whole genome shotgun (WGS) entry which is preliminary data.</text>
</comment>
<organism evidence="1 2">
    <name type="scientific">Gonium pectorale</name>
    <name type="common">Green alga</name>
    <dbReference type="NCBI Taxonomy" id="33097"/>
    <lineage>
        <taxon>Eukaryota</taxon>
        <taxon>Viridiplantae</taxon>
        <taxon>Chlorophyta</taxon>
        <taxon>core chlorophytes</taxon>
        <taxon>Chlorophyceae</taxon>
        <taxon>CS clade</taxon>
        <taxon>Chlamydomonadales</taxon>
        <taxon>Volvocaceae</taxon>
        <taxon>Gonium</taxon>
    </lineage>
</organism>
<keyword evidence="2" id="KW-1185">Reference proteome</keyword>
<reference evidence="2" key="1">
    <citation type="journal article" date="2016" name="Nat. Commun.">
        <title>The Gonium pectorale genome demonstrates co-option of cell cycle regulation during the evolution of multicellularity.</title>
        <authorList>
            <person name="Hanschen E.R."/>
            <person name="Marriage T.N."/>
            <person name="Ferris P.J."/>
            <person name="Hamaji T."/>
            <person name="Toyoda A."/>
            <person name="Fujiyama A."/>
            <person name="Neme R."/>
            <person name="Noguchi H."/>
            <person name="Minakuchi Y."/>
            <person name="Suzuki M."/>
            <person name="Kawai-Toyooka H."/>
            <person name="Smith D.R."/>
            <person name="Sparks H."/>
            <person name="Anderson J."/>
            <person name="Bakaric R."/>
            <person name="Luria V."/>
            <person name="Karger A."/>
            <person name="Kirschner M.W."/>
            <person name="Durand P.M."/>
            <person name="Michod R.E."/>
            <person name="Nozaki H."/>
            <person name="Olson B.J."/>
        </authorList>
    </citation>
    <scope>NUCLEOTIDE SEQUENCE [LARGE SCALE GENOMIC DNA]</scope>
    <source>
        <strain evidence="2">NIES-2863</strain>
    </source>
</reference>
<dbReference type="AlphaFoldDB" id="A0A150FTG4"/>
<protein>
    <recommendedName>
        <fullName evidence="3">SAM domain-containing protein</fullName>
    </recommendedName>
</protein>
<dbReference type="EMBL" id="LSYV01001631">
    <property type="protein sequence ID" value="KXZ40876.1"/>
    <property type="molecule type" value="Genomic_DNA"/>
</dbReference>
<evidence type="ECO:0000313" key="2">
    <source>
        <dbReference type="Proteomes" id="UP000075714"/>
    </source>
</evidence>
<proteinExistence type="predicted"/>
<evidence type="ECO:0008006" key="3">
    <source>
        <dbReference type="Google" id="ProtNLM"/>
    </source>
</evidence>
<dbReference type="OrthoDB" id="536933at2759"/>
<gene>
    <name evidence="1" type="ORF">GPECTOR_1640g771</name>
</gene>